<dbReference type="Pfam" id="PF00460">
    <property type="entry name" value="Flg_bb_rod"/>
    <property type="match status" value="1"/>
</dbReference>
<comment type="subcellular location">
    <subcellularLocation>
        <location evidence="1">Bacterial flagellum basal body</location>
    </subcellularLocation>
    <subcellularLocation>
        <location evidence="2">Secreted</location>
    </subcellularLocation>
</comment>
<keyword evidence="10" id="KW-0282">Flagellum</keyword>
<dbReference type="InterPro" id="IPR001444">
    <property type="entry name" value="Flag_bb_rod_N"/>
</dbReference>
<keyword evidence="5" id="KW-0964">Secreted</keyword>
<name>A0ABW2IK87_9PROT</name>
<dbReference type="InterPro" id="IPR010930">
    <property type="entry name" value="Flg_bb/hook_C_dom"/>
</dbReference>
<evidence type="ECO:0000259" key="9">
    <source>
        <dbReference type="Pfam" id="PF22638"/>
    </source>
</evidence>
<evidence type="ECO:0000313" key="10">
    <source>
        <dbReference type="EMBL" id="MFC7291459.1"/>
    </source>
</evidence>
<organism evidence="10 11">
    <name type="scientific">Hirschia litorea</name>
    <dbReference type="NCBI Taxonomy" id="1199156"/>
    <lineage>
        <taxon>Bacteria</taxon>
        <taxon>Pseudomonadati</taxon>
        <taxon>Pseudomonadota</taxon>
        <taxon>Alphaproteobacteria</taxon>
        <taxon>Hyphomonadales</taxon>
        <taxon>Hyphomonadaceae</taxon>
        <taxon>Hirschia</taxon>
    </lineage>
</organism>
<feature type="domain" description="Flagellar basal-body/hook protein C-terminal" evidence="8">
    <location>
        <begin position="669"/>
        <end position="706"/>
    </location>
</feature>
<feature type="domain" description="Flagellar basal body rod protein N-terminal" evidence="7">
    <location>
        <begin position="7"/>
        <end position="37"/>
    </location>
</feature>
<reference evidence="11" key="1">
    <citation type="journal article" date="2019" name="Int. J. Syst. Evol. Microbiol.">
        <title>The Global Catalogue of Microorganisms (GCM) 10K type strain sequencing project: providing services to taxonomists for standard genome sequencing and annotation.</title>
        <authorList>
            <consortium name="The Broad Institute Genomics Platform"/>
            <consortium name="The Broad Institute Genome Sequencing Center for Infectious Disease"/>
            <person name="Wu L."/>
            <person name="Ma J."/>
        </authorList>
    </citation>
    <scope>NUCLEOTIDE SEQUENCE [LARGE SCALE GENOMIC DNA]</scope>
    <source>
        <strain evidence="11">CCUG 51308</strain>
    </source>
</reference>
<dbReference type="EMBL" id="JBHTBR010000004">
    <property type="protein sequence ID" value="MFC7291459.1"/>
    <property type="molecule type" value="Genomic_DNA"/>
</dbReference>
<evidence type="ECO:0000256" key="2">
    <source>
        <dbReference type="ARBA" id="ARBA00004613"/>
    </source>
</evidence>
<dbReference type="Proteomes" id="UP001596492">
    <property type="component" value="Unassembled WGS sequence"/>
</dbReference>
<dbReference type="Pfam" id="PF22638">
    <property type="entry name" value="FlgK_D1"/>
    <property type="match status" value="1"/>
</dbReference>
<keyword evidence="11" id="KW-1185">Reference proteome</keyword>
<proteinExistence type="inferred from homology"/>
<dbReference type="SUPFAM" id="SSF64518">
    <property type="entry name" value="Phase 1 flagellin"/>
    <property type="match status" value="1"/>
</dbReference>
<evidence type="ECO:0000256" key="6">
    <source>
        <dbReference type="ARBA" id="ARBA00023143"/>
    </source>
</evidence>
<keyword evidence="10" id="KW-0966">Cell projection</keyword>
<dbReference type="InterPro" id="IPR053927">
    <property type="entry name" value="FlgK_helical"/>
</dbReference>
<comment type="similarity">
    <text evidence="3">Belongs to the flagella basal body rod proteins family.</text>
</comment>
<keyword evidence="6" id="KW-0975">Bacterial flagellum</keyword>
<dbReference type="RefSeq" id="WP_382166689.1">
    <property type="nucleotide sequence ID" value="NZ_JBHTBR010000004.1"/>
</dbReference>
<dbReference type="NCBIfam" id="TIGR02492">
    <property type="entry name" value="flgK_ends"/>
    <property type="match status" value="1"/>
</dbReference>
<evidence type="ECO:0000259" key="7">
    <source>
        <dbReference type="Pfam" id="PF00460"/>
    </source>
</evidence>
<evidence type="ECO:0000256" key="5">
    <source>
        <dbReference type="ARBA" id="ARBA00022525"/>
    </source>
</evidence>
<dbReference type="PANTHER" id="PTHR30033">
    <property type="entry name" value="FLAGELLAR HOOK-ASSOCIATED PROTEIN 1"/>
    <property type="match status" value="1"/>
</dbReference>
<dbReference type="InterPro" id="IPR002371">
    <property type="entry name" value="FlgK"/>
</dbReference>
<accession>A0ABW2IK87</accession>
<sequence>MSISSMMSTSLSALQANQRALNTVSTNVANVNTEGYTRLDTTFDSLSSKHGSFGVQVNVQRAADKFLAASEMRTSATVGATSTVAQFMDRLQGLLGNPSDGGTVFSALDNVLGSFGGLALDPSSSLRQGSVVSDIENMLSQVNQTADEISALRDEANAQLRSVIGEANTLMQTIADLNASIQQSKIAGSDATQAENEQSKLIDRLSQIVDVRTEERNLGGVNLRTTSGFLLVSHEPASFSMGDTIGLQGYASVEVSHSTSSTKLSLDKYVKSGEIMGLIQARDVEIPAIGVAFGEYASGLIDSLNAAHNDASAVPAPGVLTGENTGLISTDTHGFTGTSHLAITDANGEIVKNLSIDFTAGTITDEAGATTAIGTTVGGLATSINTALGASGSATFTNGVLQISAANAAGGDGVAMRQDEAAPSDWAGRGLAHRFGLNNIISKPTPTNFATGLSGTSAHGFAAGQSISFEVRANNGAILSTVSVSPVAGGTIDDVIAQMNTSLNGFGTVSLDGDGRMSFKGANNTQASRIDTIEDTTQRTGSNISLSQLFGLNSVGSADRAKDISVRSEILNDYGRVATAKPDLAGKVVGDSVLEKGDGRGATGLSLSGDTIRSFGAAGGINAQRTSINDYAARLAGVAGAKATSTAQAAASAEAVKNEVATRRESVEGVNVDEELVKMTQYQQAYNSASRMMQAATEMFDTLLRMV</sequence>
<evidence type="ECO:0000256" key="3">
    <source>
        <dbReference type="ARBA" id="ARBA00009677"/>
    </source>
</evidence>
<gene>
    <name evidence="10" type="primary">flgK</name>
    <name evidence="10" type="ORF">ACFQS8_07525</name>
</gene>
<dbReference type="PRINTS" id="PR01005">
    <property type="entry name" value="FLGHOOKAP1"/>
</dbReference>
<keyword evidence="10" id="KW-0969">Cilium</keyword>
<protein>
    <recommendedName>
        <fullName evidence="4">Flagellar hook-associated protein 1</fullName>
    </recommendedName>
</protein>
<evidence type="ECO:0000256" key="1">
    <source>
        <dbReference type="ARBA" id="ARBA00004117"/>
    </source>
</evidence>
<dbReference type="PANTHER" id="PTHR30033:SF2">
    <property type="entry name" value="FLAGELLAR HOOK PROTEIN"/>
    <property type="match status" value="1"/>
</dbReference>
<dbReference type="PROSITE" id="PS00588">
    <property type="entry name" value="FLAGELLA_BB_ROD"/>
    <property type="match status" value="1"/>
</dbReference>
<feature type="domain" description="Flagellar hook-associated protein FlgK helical" evidence="9">
    <location>
        <begin position="89"/>
        <end position="310"/>
    </location>
</feature>
<evidence type="ECO:0000256" key="4">
    <source>
        <dbReference type="ARBA" id="ARBA00016244"/>
    </source>
</evidence>
<evidence type="ECO:0000259" key="8">
    <source>
        <dbReference type="Pfam" id="PF06429"/>
    </source>
</evidence>
<comment type="caution">
    <text evidence="10">The sequence shown here is derived from an EMBL/GenBank/DDBJ whole genome shotgun (WGS) entry which is preliminary data.</text>
</comment>
<dbReference type="InterPro" id="IPR019776">
    <property type="entry name" value="Flagellar_basal_body_rod_CS"/>
</dbReference>
<evidence type="ECO:0000313" key="11">
    <source>
        <dbReference type="Proteomes" id="UP001596492"/>
    </source>
</evidence>
<dbReference type="Pfam" id="PF06429">
    <property type="entry name" value="Flg_bbr_C"/>
    <property type="match status" value="1"/>
</dbReference>